<reference evidence="4 5" key="1">
    <citation type="submission" date="2019-03" db="EMBL/GenBank/DDBJ databases">
        <authorList>
            <person name="Li J."/>
        </authorList>
    </citation>
    <scope>NUCLEOTIDE SEQUENCE [LARGE SCALE GENOMIC DNA]</scope>
    <source>
        <strain evidence="4 5">3058</strain>
    </source>
</reference>
<evidence type="ECO:0000313" key="4">
    <source>
        <dbReference type="EMBL" id="TGN47719.1"/>
    </source>
</evidence>
<dbReference type="OrthoDB" id="582170at2"/>
<keyword evidence="5" id="KW-1185">Reference proteome</keyword>
<organism evidence="4 5">
    <name type="scientific">Paracoccus liaowanqingii</name>
    <dbReference type="NCBI Taxonomy" id="2560053"/>
    <lineage>
        <taxon>Bacteria</taxon>
        <taxon>Pseudomonadati</taxon>
        <taxon>Pseudomonadota</taxon>
        <taxon>Alphaproteobacteria</taxon>
        <taxon>Rhodobacterales</taxon>
        <taxon>Paracoccaceae</taxon>
        <taxon>Paracoccus</taxon>
    </lineage>
</organism>
<dbReference type="AlphaFoldDB" id="A0A4Z1BHH2"/>
<protein>
    <submittedName>
        <fullName evidence="4">Response regulator</fullName>
    </submittedName>
</protein>
<dbReference type="RefSeq" id="WP_135818930.1">
    <property type="nucleotide sequence ID" value="NZ_SRPG01000286.1"/>
</dbReference>
<dbReference type="Proteomes" id="UP000297972">
    <property type="component" value="Unassembled WGS sequence"/>
</dbReference>
<dbReference type="SMART" id="SM00448">
    <property type="entry name" value="REC"/>
    <property type="match status" value="1"/>
</dbReference>
<name>A0A4Z1BHH2_9RHOB</name>
<dbReference type="Pfam" id="PF00072">
    <property type="entry name" value="Response_reg"/>
    <property type="match status" value="1"/>
</dbReference>
<dbReference type="PROSITE" id="PS50110">
    <property type="entry name" value="RESPONSE_REGULATORY"/>
    <property type="match status" value="1"/>
</dbReference>
<evidence type="ECO:0000256" key="2">
    <source>
        <dbReference type="PROSITE-ProRule" id="PRU00169"/>
    </source>
</evidence>
<evidence type="ECO:0000259" key="3">
    <source>
        <dbReference type="PROSITE" id="PS50110"/>
    </source>
</evidence>
<sequence>MPQDITPRPAGGRSVLVVEDEPLIAMELEMMLDQRGYRVLGPVGVLETALLLLQDAWPDVAILDLNLHGQLATPIVERLRALDTPFIIASADASVTHGETIFADHAEWIAKPIDEDLLMAALHRAAP</sequence>
<dbReference type="InterPro" id="IPR011006">
    <property type="entry name" value="CheY-like_superfamily"/>
</dbReference>
<dbReference type="EMBL" id="SRPG01000286">
    <property type="protein sequence ID" value="TGN47719.1"/>
    <property type="molecule type" value="Genomic_DNA"/>
</dbReference>
<accession>A0A4Z1BHH2</accession>
<gene>
    <name evidence="4" type="ORF">E4L95_19140</name>
</gene>
<dbReference type="InterPro" id="IPR001789">
    <property type="entry name" value="Sig_transdc_resp-reg_receiver"/>
</dbReference>
<keyword evidence="1 2" id="KW-0597">Phosphoprotein</keyword>
<proteinExistence type="predicted"/>
<dbReference type="PANTHER" id="PTHR44591:SF24">
    <property type="entry name" value="PROTEIN-GLUTAMATE METHYLESTERASE_PROTEIN-GLUTAMINE GLUTAMINASE 1"/>
    <property type="match status" value="1"/>
</dbReference>
<dbReference type="InterPro" id="IPR050595">
    <property type="entry name" value="Bact_response_regulator"/>
</dbReference>
<feature type="modified residue" description="4-aspartylphosphate" evidence="2">
    <location>
        <position position="64"/>
    </location>
</feature>
<dbReference type="SUPFAM" id="SSF52172">
    <property type="entry name" value="CheY-like"/>
    <property type="match status" value="1"/>
</dbReference>
<dbReference type="GO" id="GO:0000160">
    <property type="term" value="P:phosphorelay signal transduction system"/>
    <property type="evidence" value="ECO:0007669"/>
    <property type="project" value="InterPro"/>
</dbReference>
<feature type="domain" description="Response regulatory" evidence="3">
    <location>
        <begin position="14"/>
        <end position="126"/>
    </location>
</feature>
<dbReference type="PANTHER" id="PTHR44591">
    <property type="entry name" value="STRESS RESPONSE REGULATOR PROTEIN 1"/>
    <property type="match status" value="1"/>
</dbReference>
<evidence type="ECO:0000313" key="5">
    <source>
        <dbReference type="Proteomes" id="UP000297972"/>
    </source>
</evidence>
<comment type="caution">
    <text evidence="4">The sequence shown here is derived from an EMBL/GenBank/DDBJ whole genome shotgun (WGS) entry which is preliminary data.</text>
</comment>
<evidence type="ECO:0000256" key="1">
    <source>
        <dbReference type="ARBA" id="ARBA00022553"/>
    </source>
</evidence>
<dbReference type="Gene3D" id="3.40.50.2300">
    <property type="match status" value="1"/>
</dbReference>